<dbReference type="GO" id="GO:0003723">
    <property type="term" value="F:RNA binding"/>
    <property type="evidence" value="ECO:0007669"/>
    <property type="project" value="TreeGrafter"/>
</dbReference>
<dbReference type="STRING" id="1408657.A0A0W4ZHX0"/>
<feature type="region of interest" description="Disordered" evidence="2">
    <location>
        <begin position="86"/>
        <end position="108"/>
    </location>
</feature>
<comment type="caution">
    <text evidence="4">The sequence shown here is derived from an EMBL/GenBank/DDBJ whole genome shotgun (WGS) entry which is preliminary data.</text>
</comment>
<feature type="domain" description="WIBG Mago-binding" evidence="3">
    <location>
        <begin position="22"/>
        <end position="48"/>
    </location>
</feature>
<reference evidence="5" key="1">
    <citation type="journal article" date="2016" name="Nat. Commun.">
        <title>Genome analysis of three Pneumocystis species reveals adaptation mechanisms to life exclusively in mammalian hosts.</title>
        <authorList>
            <person name="Ma L."/>
            <person name="Chen Z."/>
            <person name="Huang D.W."/>
            <person name="Kutty G."/>
            <person name="Ishihara M."/>
            <person name="Wang H."/>
            <person name="Abouelleil A."/>
            <person name="Bishop L."/>
            <person name="Davey E."/>
            <person name="Deng R."/>
            <person name="Deng X."/>
            <person name="Fan L."/>
            <person name="Fantoni G."/>
            <person name="Fitzgerald M."/>
            <person name="Gogineni E."/>
            <person name="Goldberg J.M."/>
            <person name="Handley G."/>
            <person name="Hu X."/>
            <person name="Huber C."/>
            <person name="Jiao X."/>
            <person name="Jones K."/>
            <person name="Levin J.Z."/>
            <person name="Liu Y."/>
            <person name="Macdonald P."/>
            <person name="Melnikov A."/>
            <person name="Raley C."/>
            <person name="Sassi M."/>
            <person name="Sherman B.T."/>
            <person name="Song X."/>
            <person name="Sykes S."/>
            <person name="Tran B."/>
            <person name="Walsh L."/>
            <person name="Xia Y."/>
            <person name="Yang J."/>
            <person name="Young S."/>
            <person name="Zeng Q."/>
            <person name="Zheng X."/>
            <person name="Stephens R."/>
            <person name="Nusbaum C."/>
            <person name="Birren B.W."/>
            <person name="Azadi P."/>
            <person name="Lempicki R.A."/>
            <person name="Cuomo C.A."/>
            <person name="Kovacs J.A."/>
        </authorList>
    </citation>
    <scope>NUCLEOTIDE SEQUENCE [LARGE SCALE GENOMIC DNA]</scope>
    <source>
        <strain evidence="5">RU7</strain>
    </source>
</reference>
<dbReference type="Proteomes" id="UP000053447">
    <property type="component" value="Unassembled WGS sequence"/>
</dbReference>
<dbReference type="GO" id="GO:1903259">
    <property type="term" value="P:exon-exon junction complex disassembly"/>
    <property type="evidence" value="ECO:0007669"/>
    <property type="project" value="InterPro"/>
</dbReference>
<dbReference type="SMART" id="SM01273">
    <property type="entry name" value="Mago-bind"/>
    <property type="match status" value="1"/>
</dbReference>
<dbReference type="PANTHER" id="PTHR22959:SF0">
    <property type="entry name" value="PARTNER OF Y14 AND MAGO"/>
    <property type="match status" value="1"/>
</dbReference>
<dbReference type="GeneID" id="28941449"/>
<dbReference type="RefSeq" id="XP_018228735.1">
    <property type="nucleotide sequence ID" value="XM_018375194.1"/>
</dbReference>
<sequence>MLKASTQNNKERASGIKSLQDGNFIIPSSVRHDGSVRSERRVRPGYIPPEDIAVYRTVHHDQHSQRVARICPGTLDYYSSGTATFPNLSKSAKKRSKQKEKSQNLKNDNNIECSELQVKNSLVVDVEKRIRNLKKKIKETQKLEMRFKNGEALLDDQIEKIMSLDTLVQKLKGLEVSSV</sequence>
<evidence type="ECO:0000259" key="3">
    <source>
        <dbReference type="SMART" id="SM01273"/>
    </source>
</evidence>
<protein>
    <recommendedName>
        <fullName evidence="3">WIBG Mago-binding domain-containing protein</fullName>
    </recommendedName>
</protein>
<keyword evidence="5" id="KW-1185">Reference proteome</keyword>
<gene>
    <name evidence="4" type="ORF">T551_02931</name>
</gene>
<dbReference type="GO" id="GO:0005737">
    <property type="term" value="C:cytoplasm"/>
    <property type="evidence" value="ECO:0007669"/>
    <property type="project" value="TreeGrafter"/>
</dbReference>
<dbReference type="VEuPathDB" id="FungiDB:T551_02931"/>
<evidence type="ECO:0000313" key="5">
    <source>
        <dbReference type="Proteomes" id="UP000053447"/>
    </source>
</evidence>
<dbReference type="InterPro" id="IPR015362">
    <property type="entry name" value="WIBG_mago-bd"/>
</dbReference>
<evidence type="ECO:0000313" key="4">
    <source>
        <dbReference type="EMBL" id="KTW27964.1"/>
    </source>
</evidence>
<dbReference type="SUPFAM" id="SSF101931">
    <property type="entry name" value="Pym (Within the bgcn gene intron protein, WIBG), N-terminal domain"/>
    <property type="match status" value="1"/>
</dbReference>
<dbReference type="AlphaFoldDB" id="A0A0W4ZHX0"/>
<feature type="coiled-coil region" evidence="1">
    <location>
        <begin position="116"/>
        <end position="143"/>
    </location>
</feature>
<dbReference type="EMBL" id="LFWA01000013">
    <property type="protein sequence ID" value="KTW27964.1"/>
    <property type="molecule type" value="Genomic_DNA"/>
</dbReference>
<keyword evidence="1" id="KW-0175">Coiled coil</keyword>
<organism evidence="4 5">
    <name type="scientific">Pneumocystis jirovecii (strain RU7)</name>
    <name type="common">Human pneumocystis pneumonia agent</name>
    <dbReference type="NCBI Taxonomy" id="1408657"/>
    <lineage>
        <taxon>Eukaryota</taxon>
        <taxon>Fungi</taxon>
        <taxon>Dikarya</taxon>
        <taxon>Ascomycota</taxon>
        <taxon>Taphrinomycotina</taxon>
        <taxon>Pneumocystomycetes</taxon>
        <taxon>Pneumocystaceae</taxon>
        <taxon>Pneumocystis</taxon>
    </lineage>
</organism>
<proteinExistence type="predicted"/>
<accession>A0A0W4ZHX0</accession>
<dbReference type="InterPro" id="IPR039333">
    <property type="entry name" value="PYM1"/>
</dbReference>
<dbReference type="InterPro" id="IPR036348">
    <property type="entry name" value="WIBG_N_sf"/>
</dbReference>
<name>A0A0W4ZHX0_PNEJ7</name>
<evidence type="ECO:0000256" key="2">
    <source>
        <dbReference type="SAM" id="MobiDB-lite"/>
    </source>
</evidence>
<evidence type="ECO:0000256" key="1">
    <source>
        <dbReference type="SAM" id="Coils"/>
    </source>
</evidence>
<dbReference type="GO" id="GO:0035145">
    <property type="term" value="C:exon-exon junction complex"/>
    <property type="evidence" value="ECO:0007669"/>
    <property type="project" value="TreeGrafter"/>
</dbReference>
<dbReference type="PANTHER" id="PTHR22959">
    <property type="entry name" value="PYM PROTEIN"/>
    <property type="match status" value="1"/>
</dbReference>
<dbReference type="Pfam" id="PF09282">
    <property type="entry name" value="Mago-bind"/>
    <property type="match status" value="1"/>
</dbReference>
<dbReference type="OrthoDB" id="21625at2759"/>